<dbReference type="EMBL" id="CP003614">
    <property type="protein sequence ID" value="AFZ05068.1"/>
    <property type="molecule type" value="Genomic_DNA"/>
</dbReference>
<proteinExistence type="predicted"/>
<evidence type="ECO:0000313" key="1">
    <source>
        <dbReference type="EMBL" id="AFZ05068.1"/>
    </source>
</evidence>
<accession>K9VAG8</accession>
<organism evidence="1 2">
    <name type="scientific">Phormidium nigroviride PCC 7112</name>
    <dbReference type="NCBI Taxonomy" id="179408"/>
    <lineage>
        <taxon>Bacteria</taxon>
        <taxon>Bacillati</taxon>
        <taxon>Cyanobacteriota</taxon>
        <taxon>Cyanophyceae</taxon>
        <taxon>Oscillatoriophycideae</taxon>
        <taxon>Oscillatoriales</taxon>
        <taxon>Oscillatoriaceae</taxon>
        <taxon>Phormidium</taxon>
    </lineage>
</organism>
<dbReference type="Proteomes" id="UP000010478">
    <property type="component" value="Chromosome"/>
</dbReference>
<dbReference type="KEGG" id="oni:Osc7112_0461"/>
<name>K9VAG8_9CYAN</name>
<protein>
    <submittedName>
        <fullName evidence="1">Uncharacterized protein</fullName>
    </submittedName>
</protein>
<keyword evidence="2" id="KW-1185">Reference proteome</keyword>
<dbReference type="HOGENOM" id="CLU_2684316_0_0_3"/>
<sequence>MLGGRKKEEGGRKKEEGRREKQLFLYPWLRCPEYREWGIGNLYGPSTSLRNRVVEGQEPRSRRIENWKLEIGND</sequence>
<dbReference type="AlphaFoldDB" id="K9VAG8"/>
<dbReference type="STRING" id="179408.Osc7112_0461"/>
<gene>
    <name evidence="1" type="ORF">Osc7112_0461</name>
</gene>
<reference evidence="1 2" key="1">
    <citation type="submission" date="2012-05" db="EMBL/GenBank/DDBJ databases">
        <title>Finished chromosome of genome of Oscillatoria sp. PCC 7112.</title>
        <authorList>
            <consortium name="US DOE Joint Genome Institute"/>
            <person name="Gugger M."/>
            <person name="Coursin T."/>
            <person name="Rippka R."/>
            <person name="Tandeau De Marsac N."/>
            <person name="Huntemann M."/>
            <person name="Wei C.-L."/>
            <person name="Han J."/>
            <person name="Detter J.C."/>
            <person name="Han C."/>
            <person name="Tapia R."/>
            <person name="Davenport K."/>
            <person name="Daligault H."/>
            <person name="Erkkila T."/>
            <person name="Gu W."/>
            <person name="Munk A.C.C."/>
            <person name="Teshima H."/>
            <person name="Xu Y."/>
            <person name="Chain P."/>
            <person name="Chen A."/>
            <person name="Krypides N."/>
            <person name="Mavromatis K."/>
            <person name="Markowitz V."/>
            <person name="Szeto E."/>
            <person name="Ivanova N."/>
            <person name="Mikhailova N."/>
            <person name="Ovchinnikova G."/>
            <person name="Pagani I."/>
            <person name="Pati A."/>
            <person name="Goodwin L."/>
            <person name="Peters L."/>
            <person name="Pitluck S."/>
            <person name="Woyke T."/>
            <person name="Kerfeld C."/>
        </authorList>
    </citation>
    <scope>NUCLEOTIDE SEQUENCE [LARGE SCALE GENOMIC DNA]</scope>
    <source>
        <strain evidence="1 2">PCC 7112</strain>
    </source>
</reference>
<evidence type="ECO:0000313" key="2">
    <source>
        <dbReference type="Proteomes" id="UP000010478"/>
    </source>
</evidence>